<accession>A0A2T0PXE2</accession>
<feature type="domain" description="DUF3592" evidence="2">
    <location>
        <begin position="41"/>
        <end position="103"/>
    </location>
</feature>
<protein>
    <submittedName>
        <fullName evidence="3">Uncharacterized protein DUF3592</fullName>
    </submittedName>
</protein>
<keyword evidence="1" id="KW-0472">Membrane</keyword>
<organism evidence="3 4">
    <name type="scientific">Allonocardiopsis opalescens</name>
    <dbReference type="NCBI Taxonomy" id="1144618"/>
    <lineage>
        <taxon>Bacteria</taxon>
        <taxon>Bacillati</taxon>
        <taxon>Actinomycetota</taxon>
        <taxon>Actinomycetes</taxon>
        <taxon>Streptosporangiales</taxon>
        <taxon>Allonocardiopsis</taxon>
    </lineage>
</organism>
<keyword evidence="4" id="KW-1185">Reference proteome</keyword>
<dbReference type="Pfam" id="PF12158">
    <property type="entry name" value="DUF3592"/>
    <property type="match status" value="1"/>
</dbReference>
<keyword evidence="1" id="KW-1133">Transmembrane helix</keyword>
<evidence type="ECO:0000313" key="3">
    <source>
        <dbReference type="EMBL" id="PRX96202.1"/>
    </source>
</evidence>
<sequence>MRLEGALGLILMLGSGLLLAAEVWPRLATLRFRRRARRALGVVVNVHDASQDPGVVFPEYRPVILFRTDDGERVTATSNRATPWYDFEPGEQVEVRYSPDSPNLMQPSERHDDLRALLRLLAVIACVAVVAGCGWVLTFQYLLA</sequence>
<dbReference type="RefSeq" id="WP_106250931.1">
    <property type="nucleotide sequence ID" value="NZ_PVZC01000008.1"/>
</dbReference>
<comment type="caution">
    <text evidence="3">The sequence shown here is derived from an EMBL/GenBank/DDBJ whole genome shotgun (WGS) entry which is preliminary data.</text>
</comment>
<gene>
    <name evidence="3" type="ORF">CLV72_108208</name>
</gene>
<feature type="transmembrane region" description="Helical" evidence="1">
    <location>
        <begin position="6"/>
        <end position="28"/>
    </location>
</feature>
<evidence type="ECO:0000313" key="4">
    <source>
        <dbReference type="Proteomes" id="UP000237846"/>
    </source>
</evidence>
<proteinExistence type="predicted"/>
<evidence type="ECO:0000259" key="2">
    <source>
        <dbReference type="Pfam" id="PF12158"/>
    </source>
</evidence>
<keyword evidence="1" id="KW-0812">Transmembrane</keyword>
<name>A0A2T0PXE2_9ACTN</name>
<reference evidence="3 4" key="1">
    <citation type="submission" date="2018-03" db="EMBL/GenBank/DDBJ databases">
        <title>Genomic Encyclopedia of Archaeal and Bacterial Type Strains, Phase II (KMG-II): from individual species to whole genera.</title>
        <authorList>
            <person name="Goeker M."/>
        </authorList>
    </citation>
    <scope>NUCLEOTIDE SEQUENCE [LARGE SCALE GENOMIC DNA]</scope>
    <source>
        <strain evidence="3 4">DSM 45601</strain>
    </source>
</reference>
<dbReference type="InterPro" id="IPR021994">
    <property type="entry name" value="DUF3592"/>
</dbReference>
<dbReference type="EMBL" id="PVZC01000008">
    <property type="protein sequence ID" value="PRX96202.1"/>
    <property type="molecule type" value="Genomic_DNA"/>
</dbReference>
<dbReference type="Proteomes" id="UP000237846">
    <property type="component" value="Unassembled WGS sequence"/>
</dbReference>
<feature type="transmembrane region" description="Helical" evidence="1">
    <location>
        <begin position="120"/>
        <end position="143"/>
    </location>
</feature>
<evidence type="ECO:0000256" key="1">
    <source>
        <dbReference type="SAM" id="Phobius"/>
    </source>
</evidence>
<dbReference type="AlphaFoldDB" id="A0A2T0PXE2"/>
<dbReference type="OrthoDB" id="4214370at2"/>